<evidence type="ECO:0000313" key="1">
    <source>
        <dbReference type="EMBL" id="KAF2830776.1"/>
    </source>
</evidence>
<evidence type="ECO:0000313" key="2">
    <source>
        <dbReference type="Proteomes" id="UP000799424"/>
    </source>
</evidence>
<proteinExistence type="predicted"/>
<reference evidence="1" key="1">
    <citation type="journal article" date="2020" name="Stud. Mycol.">
        <title>101 Dothideomycetes genomes: a test case for predicting lifestyles and emergence of pathogens.</title>
        <authorList>
            <person name="Haridas S."/>
            <person name="Albert R."/>
            <person name="Binder M."/>
            <person name="Bloem J."/>
            <person name="Labutti K."/>
            <person name="Salamov A."/>
            <person name="Andreopoulos B."/>
            <person name="Baker S."/>
            <person name="Barry K."/>
            <person name="Bills G."/>
            <person name="Bluhm B."/>
            <person name="Cannon C."/>
            <person name="Castanera R."/>
            <person name="Culley D."/>
            <person name="Daum C."/>
            <person name="Ezra D."/>
            <person name="Gonzalez J."/>
            <person name="Henrissat B."/>
            <person name="Kuo A."/>
            <person name="Liang C."/>
            <person name="Lipzen A."/>
            <person name="Lutzoni F."/>
            <person name="Magnuson J."/>
            <person name="Mondo S."/>
            <person name="Nolan M."/>
            <person name="Ohm R."/>
            <person name="Pangilinan J."/>
            <person name="Park H.-J."/>
            <person name="Ramirez L."/>
            <person name="Alfaro M."/>
            <person name="Sun H."/>
            <person name="Tritt A."/>
            <person name="Yoshinaga Y."/>
            <person name="Zwiers L.-H."/>
            <person name="Turgeon B."/>
            <person name="Goodwin S."/>
            <person name="Spatafora J."/>
            <person name="Crous P."/>
            <person name="Grigoriev I."/>
        </authorList>
    </citation>
    <scope>NUCLEOTIDE SEQUENCE</scope>
    <source>
        <strain evidence="1">CBS 113818</strain>
    </source>
</reference>
<dbReference type="OrthoDB" id="3687385at2759"/>
<gene>
    <name evidence="1" type="ORF">CC86DRAFT_379017</name>
</gene>
<protein>
    <submittedName>
        <fullName evidence="1">Uncharacterized protein</fullName>
    </submittedName>
</protein>
<accession>A0A6A7AC15</accession>
<organism evidence="1 2">
    <name type="scientific">Ophiobolus disseminans</name>
    <dbReference type="NCBI Taxonomy" id="1469910"/>
    <lineage>
        <taxon>Eukaryota</taxon>
        <taxon>Fungi</taxon>
        <taxon>Dikarya</taxon>
        <taxon>Ascomycota</taxon>
        <taxon>Pezizomycotina</taxon>
        <taxon>Dothideomycetes</taxon>
        <taxon>Pleosporomycetidae</taxon>
        <taxon>Pleosporales</taxon>
        <taxon>Pleosporineae</taxon>
        <taxon>Phaeosphaeriaceae</taxon>
        <taxon>Ophiobolus</taxon>
    </lineage>
</organism>
<dbReference type="Proteomes" id="UP000799424">
    <property type="component" value="Unassembled WGS sequence"/>
</dbReference>
<keyword evidence="2" id="KW-1185">Reference proteome</keyword>
<sequence length="243" mass="27744">MACLRDMLAFLEHGQVGRFHADTTIQFNFGVHKQDPVLGAIRATISKLKKEHLHIFEPKFEVKPLDDALPLWPVGRNYFGVKYYTFNMKEDYGSNVTAPVTVFPSGAYPSANTIHLYISEKKEWIALSTWLHTAVSKWAFTGKHGDRLQRGWWKVNGKTFPFLGLPAELRNKVYMYAFESELYPLSTYHAISNRVSDTDSRLTLGIGYYRNTQSRICAHTTPRLVCSMQEKMCQARLCAVALA</sequence>
<dbReference type="EMBL" id="MU006219">
    <property type="protein sequence ID" value="KAF2830776.1"/>
    <property type="molecule type" value="Genomic_DNA"/>
</dbReference>
<dbReference type="AlphaFoldDB" id="A0A6A7AC15"/>
<name>A0A6A7AC15_9PLEO</name>